<sequence>MVPYAVARLWVKSGRTAVKSIMCSSGFGHAKKNQNHKPDLFPIYTVRIFSLTIFPPQKRRPSPSKGFRTKHIYIGNPHGLFIFHSNSLEMPPS</sequence>
<gene>
    <name evidence="1" type="ORF">A0H81_01013</name>
</gene>
<protein>
    <submittedName>
        <fullName evidence="1">Uncharacterized protein</fullName>
    </submittedName>
</protein>
<name>A0A1C7MRI5_GRIFR</name>
<dbReference type="EMBL" id="LUGG01000001">
    <property type="protein sequence ID" value="OBZ79418.1"/>
    <property type="molecule type" value="Genomic_DNA"/>
</dbReference>
<dbReference type="Proteomes" id="UP000092993">
    <property type="component" value="Unassembled WGS sequence"/>
</dbReference>
<keyword evidence="2" id="KW-1185">Reference proteome</keyword>
<evidence type="ECO:0000313" key="1">
    <source>
        <dbReference type="EMBL" id="OBZ79418.1"/>
    </source>
</evidence>
<dbReference type="AlphaFoldDB" id="A0A1C7MRI5"/>
<reference evidence="1 2" key="1">
    <citation type="submission" date="2016-03" db="EMBL/GenBank/DDBJ databases">
        <title>Whole genome sequencing of Grifola frondosa 9006-11.</title>
        <authorList>
            <person name="Min B."/>
            <person name="Park H."/>
            <person name="Kim J.-G."/>
            <person name="Cho H."/>
            <person name="Oh Y.-L."/>
            <person name="Kong W.-S."/>
            <person name="Choi I.-G."/>
        </authorList>
    </citation>
    <scope>NUCLEOTIDE SEQUENCE [LARGE SCALE GENOMIC DNA]</scope>
    <source>
        <strain evidence="1 2">9006-11</strain>
    </source>
</reference>
<evidence type="ECO:0000313" key="2">
    <source>
        <dbReference type="Proteomes" id="UP000092993"/>
    </source>
</evidence>
<comment type="caution">
    <text evidence="1">The sequence shown here is derived from an EMBL/GenBank/DDBJ whole genome shotgun (WGS) entry which is preliminary data.</text>
</comment>
<accession>A0A1C7MRI5</accession>
<proteinExistence type="predicted"/>
<organism evidence="1 2">
    <name type="scientific">Grifola frondosa</name>
    <name type="common">Maitake</name>
    <name type="synonym">Polyporus frondosus</name>
    <dbReference type="NCBI Taxonomy" id="5627"/>
    <lineage>
        <taxon>Eukaryota</taxon>
        <taxon>Fungi</taxon>
        <taxon>Dikarya</taxon>
        <taxon>Basidiomycota</taxon>
        <taxon>Agaricomycotina</taxon>
        <taxon>Agaricomycetes</taxon>
        <taxon>Polyporales</taxon>
        <taxon>Grifolaceae</taxon>
        <taxon>Grifola</taxon>
    </lineage>
</organism>